<dbReference type="InterPro" id="IPR012337">
    <property type="entry name" value="RNaseH-like_sf"/>
</dbReference>
<protein>
    <submittedName>
        <fullName evidence="1">Uncharacterized protein</fullName>
    </submittedName>
</protein>
<proteinExistence type="predicted"/>
<evidence type="ECO:0000313" key="1">
    <source>
        <dbReference type="EMBL" id="KKW35193.1"/>
    </source>
</evidence>
<accession>A0A0G1XVI6</accession>
<dbReference type="AlphaFoldDB" id="A0A0G1XVI6"/>
<sequence length="69" mass="7804">HSALDMKAYFMGMTHSTWKQANLKNMAYYLDVPFVALPHKAVEDALLQSKIFARLAGMNGPYGRDGERE</sequence>
<feature type="non-terminal residue" evidence="1">
    <location>
        <position position="1"/>
    </location>
</feature>
<dbReference type="EMBL" id="LCRM01000050">
    <property type="protein sequence ID" value="KKW35193.1"/>
    <property type="molecule type" value="Genomic_DNA"/>
</dbReference>
<evidence type="ECO:0000313" key="2">
    <source>
        <dbReference type="Proteomes" id="UP000034290"/>
    </source>
</evidence>
<comment type="caution">
    <text evidence="1">The sequence shown here is derived from an EMBL/GenBank/DDBJ whole genome shotgun (WGS) entry which is preliminary data.</text>
</comment>
<gene>
    <name evidence="1" type="ORF">UY81_C0050G0001</name>
</gene>
<reference evidence="1 2" key="1">
    <citation type="journal article" date="2015" name="Nature">
        <title>rRNA introns, odd ribosomes, and small enigmatic genomes across a large radiation of phyla.</title>
        <authorList>
            <person name="Brown C.T."/>
            <person name="Hug L.A."/>
            <person name="Thomas B.C."/>
            <person name="Sharon I."/>
            <person name="Castelle C.J."/>
            <person name="Singh A."/>
            <person name="Wilkins M.J."/>
            <person name="Williams K.H."/>
            <person name="Banfield J.F."/>
        </authorList>
    </citation>
    <scope>NUCLEOTIDE SEQUENCE [LARGE SCALE GENOMIC DNA]</scope>
</reference>
<name>A0A0G1XVI6_9BACT</name>
<dbReference type="Proteomes" id="UP000034290">
    <property type="component" value="Unassembled WGS sequence"/>
</dbReference>
<organism evidence="1 2">
    <name type="scientific">Candidatus Giovannonibacteria bacterium GW2011_GWA2_53_7</name>
    <dbReference type="NCBI Taxonomy" id="1618650"/>
    <lineage>
        <taxon>Bacteria</taxon>
        <taxon>Candidatus Giovannoniibacteriota</taxon>
    </lineage>
</organism>
<dbReference type="SUPFAM" id="SSF53098">
    <property type="entry name" value="Ribonuclease H-like"/>
    <property type="match status" value="1"/>
</dbReference>